<feature type="domain" description="Cation efflux protein transmembrane" evidence="11">
    <location>
        <begin position="60"/>
        <end position="289"/>
    </location>
</feature>
<comment type="subcellular location">
    <subcellularLocation>
        <location evidence="1">Membrane</location>
        <topology evidence="1">Multi-pass membrane protein</topology>
    </subcellularLocation>
</comment>
<keyword evidence="5" id="KW-0862">Zinc</keyword>
<feature type="transmembrane region" description="Helical" evidence="10">
    <location>
        <begin position="165"/>
        <end position="184"/>
    </location>
</feature>
<accession>A0A0K0G3W7</accession>
<evidence type="ECO:0000256" key="6">
    <source>
        <dbReference type="ARBA" id="ARBA00022989"/>
    </source>
</evidence>
<dbReference type="Pfam" id="PF01545">
    <property type="entry name" value="Cation_efflux"/>
    <property type="match status" value="1"/>
</dbReference>
<dbReference type="AlphaFoldDB" id="A0A0K0G3W7"/>
<dbReference type="InterPro" id="IPR027469">
    <property type="entry name" value="Cation_efflux_TMD_sf"/>
</dbReference>
<feature type="domain" description="Cation efflux protein cytoplasmic" evidence="12">
    <location>
        <begin position="296"/>
        <end position="370"/>
    </location>
</feature>
<evidence type="ECO:0000256" key="5">
    <source>
        <dbReference type="ARBA" id="ARBA00022906"/>
    </source>
</evidence>
<dbReference type="GO" id="GO:0005886">
    <property type="term" value="C:plasma membrane"/>
    <property type="evidence" value="ECO:0007669"/>
    <property type="project" value="TreeGrafter"/>
</dbReference>
<dbReference type="PANTHER" id="PTHR11562:SF84">
    <property type="entry name" value="LD05335P"/>
    <property type="match status" value="1"/>
</dbReference>
<dbReference type="FunFam" id="1.20.1510.10:FF:000027">
    <property type="entry name" value="Zinc transporter ttm-1"/>
    <property type="match status" value="1"/>
</dbReference>
<name>A0A0K0G3W7_STRVS</name>
<proteinExistence type="inferred from homology"/>
<sequence length="387" mass="43042">MVTYIDSSDARARLLSDSDSYFEEYSNMALSRSNFTSHTRKDHCHAGREIKKDKAAEKSIIIVAVLSIFFICIEFTGGIIANSLAIMTDAGHMLSDFLSFVISIIAIRLTSLKPTKKYTFGYIRAEAVSAFISIVIIWCLTIVLVIMAIERIIKQDYDVDSTTMLITASIGIGFNLIMGGVLYFSGNSHMHSHHGNSHGHSHSHDSSSSIEDAIDEGEENHNHESKKQNINVKAAFIHIIGDLIQSIGVFISALIIKFTGWEIADPICTFVFSIIVLFTSIPVLCDIFKIVMQASPNDINASKVTSDLLSISDVESVHDLRIYNLSMNRTIATVHIVPTKLMSYSAIQKEAFKILREKHKIADITIQIDDSERVDKSCELCYESSFS</sequence>
<evidence type="ECO:0000256" key="3">
    <source>
        <dbReference type="ARBA" id="ARBA00022448"/>
    </source>
</evidence>
<dbReference type="WBParaSite" id="SVE_1942600.1">
    <property type="protein sequence ID" value="SVE_1942600.1"/>
    <property type="gene ID" value="SVE_1942600"/>
</dbReference>
<reference evidence="14" key="2">
    <citation type="submission" date="2015-08" db="UniProtKB">
        <authorList>
            <consortium name="WormBaseParasite"/>
        </authorList>
    </citation>
    <scope>IDENTIFICATION</scope>
</reference>
<evidence type="ECO:0000259" key="12">
    <source>
        <dbReference type="Pfam" id="PF16916"/>
    </source>
</evidence>
<evidence type="ECO:0000313" key="13">
    <source>
        <dbReference type="Proteomes" id="UP000035680"/>
    </source>
</evidence>
<feature type="transmembrane region" description="Helical" evidence="10">
    <location>
        <begin position="90"/>
        <end position="109"/>
    </location>
</feature>
<evidence type="ECO:0000256" key="10">
    <source>
        <dbReference type="SAM" id="Phobius"/>
    </source>
</evidence>
<dbReference type="InterPro" id="IPR050681">
    <property type="entry name" value="CDF/SLC30A"/>
</dbReference>
<evidence type="ECO:0000256" key="2">
    <source>
        <dbReference type="ARBA" id="ARBA00008873"/>
    </source>
</evidence>
<feature type="region of interest" description="Disordered" evidence="9">
    <location>
        <begin position="193"/>
        <end position="225"/>
    </location>
</feature>
<evidence type="ECO:0000256" key="7">
    <source>
        <dbReference type="ARBA" id="ARBA00023065"/>
    </source>
</evidence>
<protein>
    <submittedName>
        <fullName evidence="14">Zinc transporter 2</fullName>
    </submittedName>
</protein>
<dbReference type="GO" id="GO:0005385">
    <property type="term" value="F:zinc ion transmembrane transporter activity"/>
    <property type="evidence" value="ECO:0007669"/>
    <property type="project" value="TreeGrafter"/>
</dbReference>
<keyword evidence="7" id="KW-0406">Ion transport</keyword>
<keyword evidence="5" id="KW-0864">Zinc transport</keyword>
<feature type="transmembrane region" description="Helical" evidence="10">
    <location>
        <begin position="235"/>
        <end position="257"/>
    </location>
</feature>
<evidence type="ECO:0000256" key="9">
    <source>
        <dbReference type="SAM" id="MobiDB-lite"/>
    </source>
</evidence>
<feature type="transmembrane region" description="Helical" evidence="10">
    <location>
        <begin position="60"/>
        <end position="84"/>
    </location>
</feature>
<dbReference type="Pfam" id="PF16916">
    <property type="entry name" value="ZT_dimer"/>
    <property type="match status" value="1"/>
</dbReference>
<dbReference type="NCBIfam" id="TIGR01297">
    <property type="entry name" value="CDF"/>
    <property type="match status" value="1"/>
</dbReference>
<dbReference type="InterPro" id="IPR036837">
    <property type="entry name" value="Cation_efflux_CTD_sf"/>
</dbReference>
<dbReference type="InterPro" id="IPR058533">
    <property type="entry name" value="Cation_efflux_TM"/>
</dbReference>
<keyword evidence="6 10" id="KW-1133">Transmembrane helix</keyword>
<dbReference type="SUPFAM" id="SSF161111">
    <property type="entry name" value="Cation efflux protein transmembrane domain-like"/>
    <property type="match status" value="1"/>
</dbReference>
<keyword evidence="3" id="KW-0813">Transport</keyword>
<evidence type="ECO:0000256" key="8">
    <source>
        <dbReference type="ARBA" id="ARBA00023136"/>
    </source>
</evidence>
<evidence type="ECO:0000313" key="14">
    <source>
        <dbReference type="WBParaSite" id="SVE_1942600.1"/>
    </source>
</evidence>
<evidence type="ECO:0000256" key="1">
    <source>
        <dbReference type="ARBA" id="ARBA00004141"/>
    </source>
</evidence>
<keyword evidence="4 10" id="KW-0812">Transmembrane</keyword>
<dbReference type="InterPro" id="IPR027470">
    <property type="entry name" value="Cation_efflux_CTD"/>
</dbReference>
<dbReference type="STRING" id="75913.A0A0K0G3W7"/>
<dbReference type="Gene3D" id="1.20.1510.10">
    <property type="entry name" value="Cation efflux protein transmembrane domain"/>
    <property type="match status" value="1"/>
</dbReference>
<keyword evidence="13" id="KW-1185">Reference proteome</keyword>
<feature type="transmembrane region" description="Helical" evidence="10">
    <location>
        <begin position="263"/>
        <end position="285"/>
    </location>
</feature>
<dbReference type="PANTHER" id="PTHR11562">
    <property type="entry name" value="CATION EFFLUX PROTEIN/ ZINC TRANSPORTER"/>
    <property type="match status" value="1"/>
</dbReference>
<keyword evidence="8 10" id="KW-0472">Membrane</keyword>
<dbReference type="InterPro" id="IPR002524">
    <property type="entry name" value="Cation_efflux"/>
</dbReference>
<dbReference type="SUPFAM" id="SSF160240">
    <property type="entry name" value="Cation efflux protein cytoplasmic domain-like"/>
    <property type="match status" value="1"/>
</dbReference>
<feature type="transmembrane region" description="Helical" evidence="10">
    <location>
        <begin position="130"/>
        <end position="153"/>
    </location>
</feature>
<comment type="similarity">
    <text evidence="2">Belongs to the cation diffusion facilitator (CDF) transporter (TC 2.A.4) family. SLC30A subfamily.</text>
</comment>
<evidence type="ECO:0000256" key="4">
    <source>
        <dbReference type="ARBA" id="ARBA00022692"/>
    </source>
</evidence>
<organism evidence="13 14">
    <name type="scientific">Strongyloides venezuelensis</name>
    <name type="common">Threadworm</name>
    <dbReference type="NCBI Taxonomy" id="75913"/>
    <lineage>
        <taxon>Eukaryota</taxon>
        <taxon>Metazoa</taxon>
        <taxon>Ecdysozoa</taxon>
        <taxon>Nematoda</taxon>
        <taxon>Chromadorea</taxon>
        <taxon>Rhabditida</taxon>
        <taxon>Tylenchina</taxon>
        <taxon>Panagrolaimomorpha</taxon>
        <taxon>Strongyloidoidea</taxon>
        <taxon>Strongyloididae</taxon>
        <taxon>Strongyloides</taxon>
    </lineage>
</organism>
<dbReference type="GO" id="GO:0010043">
    <property type="term" value="P:response to zinc ion"/>
    <property type="evidence" value="ECO:0007669"/>
    <property type="project" value="TreeGrafter"/>
</dbReference>
<evidence type="ECO:0000259" key="11">
    <source>
        <dbReference type="Pfam" id="PF01545"/>
    </source>
</evidence>
<reference evidence="13" key="1">
    <citation type="submission" date="2014-07" db="EMBL/GenBank/DDBJ databases">
        <authorList>
            <person name="Martin A.A"/>
            <person name="De Silva N."/>
        </authorList>
    </citation>
    <scope>NUCLEOTIDE SEQUENCE</scope>
</reference>
<dbReference type="Proteomes" id="UP000035680">
    <property type="component" value="Unassembled WGS sequence"/>
</dbReference>